<dbReference type="Proteomes" id="UP000483286">
    <property type="component" value="Unassembled WGS sequence"/>
</dbReference>
<name>A0A7C9I2V5_9DEIO</name>
<evidence type="ECO:0000313" key="3">
    <source>
        <dbReference type="EMBL" id="MVN86851.1"/>
    </source>
</evidence>
<dbReference type="AlphaFoldDB" id="A0A7C9I2V5"/>
<keyword evidence="4" id="KW-1185">Reference proteome</keyword>
<evidence type="ECO:0000313" key="4">
    <source>
        <dbReference type="Proteomes" id="UP000483286"/>
    </source>
</evidence>
<dbReference type="GO" id="GO:0003677">
    <property type="term" value="F:DNA binding"/>
    <property type="evidence" value="ECO:0007669"/>
    <property type="project" value="InterPro"/>
</dbReference>
<protein>
    <submittedName>
        <fullName evidence="3">Helix-turn-helix domain-containing protein</fullName>
    </submittedName>
</protein>
<dbReference type="InterPro" id="IPR010093">
    <property type="entry name" value="SinI_DNA-bd"/>
</dbReference>
<dbReference type="SUPFAM" id="SSF46955">
    <property type="entry name" value="Putative DNA-binding domain"/>
    <property type="match status" value="1"/>
</dbReference>
<feature type="domain" description="Helix-turn-helix" evidence="2">
    <location>
        <begin position="31"/>
        <end position="75"/>
    </location>
</feature>
<dbReference type="InterPro" id="IPR009061">
    <property type="entry name" value="DNA-bd_dom_put_sf"/>
</dbReference>
<gene>
    <name evidence="3" type="ORF">GO986_08750</name>
</gene>
<organism evidence="3 4">
    <name type="scientific">Deinococcus arboris</name>
    <dbReference type="NCBI Taxonomy" id="2682977"/>
    <lineage>
        <taxon>Bacteria</taxon>
        <taxon>Thermotogati</taxon>
        <taxon>Deinococcota</taxon>
        <taxon>Deinococci</taxon>
        <taxon>Deinococcales</taxon>
        <taxon>Deinococcaceae</taxon>
        <taxon>Deinococcus</taxon>
    </lineage>
</organism>
<comment type="caution">
    <text evidence="3">The sequence shown here is derived from an EMBL/GenBank/DDBJ whole genome shotgun (WGS) entry which is preliminary data.</text>
</comment>
<dbReference type="EMBL" id="WQLB01000009">
    <property type="protein sequence ID" value="MVN86851.1"/>
    <property type="molecule type" value="Genomic_DNA"/>
</dbReference>
<dbReference type="Pfam" id="PF12728">
    <property type="entry name" value="HTH_17"/>
    <property type="match status" value="1"/>
</dbReference>
<reference evidence="3 4" key="1">
    <citation type="submission" date="2019-12" db="EMBL/GenBank/DDBJ databases">
        <title>Deinococcus sp. HMF7620 Genome sequencing and assembly.</title>
        <authorList>
            <person name="Kang H."/>
            <person name="Kim H."/>
            <person name="Joh K."/>
        </authorList>
    </citation>
    <scope>NUCLEOTIDE SEQUENCE [LARGE SCALE GENOMIC DNA]</scope>
    <source>
        <strain evidence="3 4">HMF7620</strain>
    </source>
</reference>
<dbReference type="Gene3D" id="1.10.1660.10">
    <property type="match status" value="1"/>
</dbReference>
<evidence type="ECO:0000256" key="1">
    <source>
        <dbReference type="SAM" id="MobiDB-lite"/>
    </source>
</evidence>
<dbReference type="RefSeq" id="WP_157458902.1">
    <property type="nucleotide sequence ID" value="NZ_WQLB01000009.1"/>
</dbReference>
<accession>A0A7C9I2V5</accession>
<dbReference type="NCBIfam" id="TIGR01764">
    <property type="entry name" value="excise"/>
    <property type="match status" value="1"/>
</dbReference>
<sequence>MTPASQPLFHLTVADLEALLDRKLAGHTETVMTTDQVAALLATSESTVLRLVRAGKIPARKLGQEYRYYRSEVLASLPSTVQTPITDTAEPSVQQTGQRAG</sequence>
<dbReference type="InterPro" id="IPR041657">
    <property type="entry name" value="HTH_17"/>
</dbReference>
<proteinExistence type="predicted"/>
<feature type="region of interest" description="Disordered" evidence="1">
    <location>
        <begin position="80"/>
        <end position="101"/>
    </location>
</feature>
<evidence type="ECO:0000259" key="2">
    <source>
        <dbReference type="Pfam" id="PF12728"/>
    </source>
</evidence>